<feature type="compositionally biased region" description="Polar residues" evidence="2">
    <location>
        <begin position="379"/>
        <end position="388"/>
    </location>
</feature>
<evidence type="ECO:0000313" key="5">
    <source>
        <dbReference type="Proteomes" id="UP001172457"/>
    </source>
</evidence>
<dbReference type="Pfam" id="PF04827">
    <property type="entry name" value="Plant_tran"/>
    <property type="match status" value="2"/>
</dbReference>
<dbReference type="Proteomes" id="UP001172457">
    <property type="component" value="Chromosome 3"/>
</dbReference>
<sequence>MRKRKTTRSIDTFGFSLLLAVAMEAARLVIENDIIGTSNPRSRGPNKNRGREKGHEKLVADYFSDNPVYNDGDFKRRFRMTRRLFLRIVADLEREFDYFSKHGMQEARKYLRKPTASDIQAIYALHEEKLGLPDMLGSIDCMHWYWKNCPLAWRGQFHRGDHAGPSIILEAVASYDQWIWHAFGILGATNDIIVVTQSPIFTDIFEDKAPDSSFVVNDTNYKHGYYLADGIYMEWTMFVKSFRWPTDERRIGFTKRKESARKDIERTFRHASRKMGKTIEDELLIRRQTGIEVAKPPVVVLVVVINNLQLLKSSPLASVLSKLLSLEPLMLVFYLQPLKPSPPVVGGGAKQTLIPKTADIGEQQLTPEVVVVDEKSASTDKTSTGDKQQSSKENDRDTTMEDLNPKRIHGEKFLDMGKRLEDAQSQFLLVGKMLEEAQLQFQMMGKLVKTSVEDFQMLWDCFECENRMAAQAKEAKEKANEEAKEAKEETEEAMEEAEKANEEAEEANYNAKKNNDIANIPHTQFFDPAAKKGWAKKTFATFQEKWHVVDRPARTWKQRKLRDIMYACIILHNMIREDGGFSHYPFDETEVVVEDIETNIFEEDRAINVALVKNREKHANLCADLSQHVWNSIVNVQH</sequence>
<reference evidence="4" key="1">
    <citation type="submission" date="2023-03" db="EMBL/GenBank/DDBJ databases">
        <title>Chromosome-scale reference genome and RAD-based genetic map of yellow starthistle (Centaurea solstitialis) reveal putative structural variation and QTLs associated with invader traits.</title>
        <authorList>
            <person name="Reatini B."/>
            <person name="Cang F.A."/>
            <person name="Jiang Q."/>
            <person name="Mckibben M.T.W."/>
            <person name="Barker M.S."/>
            <person name="Rieseberg L.H."/>
            <person name="Dlugosch K.M."/>
        </authorList>
    </citation>
    <scope>NUCLEOTIDE SEQUENCE</scope>
    <source>
        <strain evidence="4">CAN-66</strain>
        <tissue evidence="4">Leaf</tissue>
    </source>
</reference>
<evidence type="ECO:0000256" key="3">
    <source>
        <dbReference type="SAM" id="SignalP"/>
    </source>
</evidence>
<dbReference type="AlphaFoldDB" id="A0AA38TKQ2"/>
<gene>
    <name evidence="4" type="ORF">OSB04_013382</name>
</gene>
<evidence type="ECO:0000256" key="2">
    <source>
        <dbReference type="SAM" id="MobiDB-lite"/>
    </source>
</evidence>
<feature type="signal peptide" evidence="3">
    <location>
        <begin position="1"/>
        <end position="25"/>
    </location>
</feature>
<protein>
    <submittedName>
        <fullName evidence="4">Uncharacterized protein</fullName>
    </submittedName>
</protein>
<feature type="compositionally biased region" description="Basic and acidic residues" evidence="2">
    <location>
        <begin position="389"/>
        <end position="408"/>
    </location>
</feature>
<keyword evidence="5" id="KW-1185">Reference proteome</keyword>
<organism evidence="4 5">
    <name type="scientific">Centaurea solstitialis</name>
    <name type="common">yellow star-thistle</name>
    <dbReference type="NCBI Taxonomy" id="347529"/>
    <lineage>
        <taxon>Eukaryota</taxon>
        <taxon>Viridiplantae</taxon>
        <taxon>Streptophyta</taxon>
        <taxon>Embryophyta</taxon>
        <taxon>Tracheophyta</taxon>
        <taxon>Spermatophyta</taxon>
        <taxon>Magnoliopsida</taxon>
        <taxon>eudicotyledons</taxon>
        <taxon>Gunneridae</taxon>
        <taxon>Pentapetalae</taxon>
        <taxon>asterids</taxon>
        <taxon>campanulids</taxon>
        <taxon>Asterales</taxon>
        <taxon>Asteraceae</taxon>
        <taxon>Carduoideae</taxon>
        <taxon>Cardueae</taxon>
        <taxon>Centaureinae</taxon>
        <taxon>Centaurea</taxon>
    </lineage>
</organism>
<dbReference type="PANTHER" id="PTHR47150:SF4">
    <property type="entry name" value="HARBINGER TRANSPOSASE-DERIVED PROTEIN-RELATED"/>
    <property type="match status" value="1"/>
</dbReference>
<feature type="chain" id="PRO_5041284839" evidence="3">
    <location>
        <begin position="26"/>
        <end position="638"/>
    </location>
</feature>
<keyword evidence="1" id="KW-0175">Coiled coil</keyword>
<dbReference type="PANTHER" id="PTHR47150">
    <property type="entry name" value="OS12G0169200 PROTEIN"/>
    <property type="match status" value="1"/>
</dbReference>
<evidence type="ECO:0000256" key="1">
    <source>
        <dbReference type="SAM" id="Coils"/>
    </source>
</evidence>
<accession>A0AA38TKQ2</accession>
<comment type="caution">
    <text evidence="4">The sequence shown here is derived from an EMBL/GenBank/DDBJ whole genome shotgun (WGS) entry which is preliminary data.</text>
</comment>
<keyword evidence="3" id="KW-0732">Signal</keyword>
<proteinExistence type="predicted"/>
<dbReference type="InterPro" id="IPR006912">
    <property type="entry name" value="Harbinger_derived_prot"/>
</dbReference>
<feature type="coiled-coil region" evidence="1">
    <location>
        <begin position="462"/>
        <end position="514"/>
    </location>
</feature>
<evidence type="ECO:0000313" key="4">
    <source>
        <dbReference type="EMBL" id="KAJ9558768.1"/>
    </source>
</evidence>
<dbReference type="EMBL" id="JARYMX010000003">
    <property type="protein sequence ID" value="KAJ9558768.1"/>
    <property type="molecule type" value="Genomic_DNA"/>
</dbReference>
<feature type="region of interest" description="Disordered" evidence="2">
    <location>
        <begin position="373"/>
        <end position="408"/>
    </location>
</feature>
<name>A0AA38TKQ2_9ASTR</name>